<proteinExistence type="predicted"/>
<feature type="signal peptide" evidence="2">
    <location>
        <begin position="1"/>
        <end position="25"/>
    </location>
</feature>
<dbReference type="RefSeq" id="WP_160408094.1">
    <property type="nucleotide sequence ID" value="NZ_WSES01000002.1"/>
</dbReference>
<dbReference type="SMART" id="SM00939">
    <property type="entry name" value="PepX_C"/>
    <property type="match status" value="1"/>
</dbReference>
<dbReference type="GO" id="GO:0008239">
    <property type="term" value="F:dipeptidyl-peptidase activity"/>
    <property type="evidence" value="ECO:0007669"/>
    <property type="project" value="InterPro"/>
</dbReference>
<dbReference type="SUPFAM" id="SSF49785">
    <property type="entry name" value="Galactose-binding domain-like"/>
    <property type="match status" value="1"/>
</dbReference>
<keyword evidence="1 4" id="KW-0378">Hydrolase</keyword>
<dbReference type="Pfam" id="PF02129">
    <property type="entry name" value="Peptidase_S15"/>
    <property type="match status" value="1"/>
</dbReference>
<dbReference type="Proteomes" id="UP000443353">
    <property type="component" value="Unassembled WGS sequence"/>
</dbReference>
<reference evidence="4 5" key="1">
    <citation type="submission" date="2019-12" db="EMBL/GenBank/DDBJ databases">
        <authorList>
            <person name="Li C."/>
            <person name="Zhao J."/>
        </authorList>
    </citation>
    <scope>NUCLEOTIDE SEQUENCE [LARGE SCALE GENOMIC DNA]</scope>
    <source>
        <strain evidence="4 5">NEAU-DD11</strain>
    </source>
</reference>
<dbReference type="SUPFAM" id="SSF53474">
    <property type="entry name" value="alpha/beta-Hydrolases"/>
    <property type="match status" value="1"/>
</dbReference>
<evidence type="ECO:0000313" key="4">
    <source>
        <dbReference type="EMBL" id="MVW59929.1"/>
    </source>
</evidence>
<dbReference type="EMBL" id="WSES01000002">
    <property type="protein sequence ID" value="MVW59929.1"/>
    <property type="molecule type" value="Genomic_DNA"/>
</dbReference>
<dbReference type="InterPro" id="IPR029058">
    <property type="entry name" value="AB_hydrolase_fold"/>
</dbReference>
<evidence type="ECO:0000256" key="1">
    <source>
        <dbReference type="ARBA" id="ARBA00022801"/>
    </source>
</evidence>
<keyword evidence="5" id="KW-1185">Reference proteome</keyword>
<dbReference type="Gene3D" id="1.10.3020.10">
    <property type="entry name" value="alpha-amino acid ester hydrolase ( Helical cap domain)"/>
    <property type="match status" value="1"/>
</dbReference>
<dbReference type="InterPro" id="IPR013736">
    <property type="entry name" value="Xaa-Pro_dipept_C"/>
</dbReference>
<dbReference type="InterPro" id="IPR005674">
    <property type="entry name" value="CocE/Ser_esterase"/>
</dbReference>
<dbReference type="Gene3D" id="3.40.50.1820">
    <property type="entry name" value="alpha/beta hydrolase"/>
    <property type="match status" value="1"/>
</dbReference>
<name>A0A7X3K6J1_9BURK</name>
<evidence type="ECO:0000313" key="5">
    <source>
        <dbReference type="Proteomes" id="UP000443353"/>
    </source>
</evidence>
<dbReference type="InterPro" id="IPR000383">
    <property type="entry name" value="Xaa-Pro-like_dom"/>
</dbReference>
<protein>
    <submittedName>
        <fullName evidence="4">CocE/NonD family hydrolase</fullName>
    </submittedName>
</protein>
<keyword evidence="2" id="KW-0732">Signal</keyword>
<sequence>MASTMRRALQGMFCALVLTAGTANATGPTGFGAPLPAAVHEIERSSFYIPMSDGTRLAADVYRPKAPGRYPVILHASAARSRPSDTDDTDDRSGAGGFSTQMINLARYGYVFVVVERRGLGASFGTRRGYHDRTEARDAYDLTAWAATQPWSQGAVGVFGCSNTGDAAMHFLTTTTHPALKAVFAGCFNWDKYSGGRRGGVLANWGTGPQSSVEQDLRTAIPVDGDDARTLLHQAAQDHARNTPLLDLWSGMPNRGDVSPLTGTPFWEEGSIATYGDTVRKSGVPVYIQAGWQDDFRAQAFITLANLTQPTKLIVGDWGHCYSKDFSMAAEALRWFDHWLKGADNGIMQEPRVHYETVNAGWRTADAWPVPASHPVKDFLGAGSLDMREPEPGKLSFKVDYQPVCARGTGLGPTCPQDDKGLTFTSAPLAADMELTGHPVADLWLSSSVEDGPVFAYLEDIAPGGAIAMVSEGRLQARHRRLAPAPFALPGIPWHSFDKDDVENLVPGQAARFAFDLLPVSWVFKAGHRYRLTITGADPREKLRKTYAPAPTWTVWFDRAHPSQLVLPLVGASS</sequence>
<dbReference type="InterPro" id="IPR008979">
    <property type="entry name" value="Galactose-bd-like_sf"/>
</dbReference>
<feature type="chain" id="PRO_5030551917" evidence="2">
    <location>
        <begin position="26"/>
        <end position="574"/>
    </location>
</feature>
<dbReference type="NCBIfam" id="TIGR00976">
    <property type="entry name" value="CocE_NonD"/>
    <property type="match status" value="1"/>
</dbReference>
<gene>
    <name evidence="4" type="ORF">GPY61_08285</name>
</gene>
<dbReference type="AlphaFoldDB" id="A0A7X3K6J1"/>
<comment type="caution">
    <text evidence="4">The sequence shown here is derived from an EMBL/GenBank/DDBJ whole genome shotgun (WGS) entry which is preliminary data.</text>
</comment>
<evidence type="ECO:0000259" key="3">
    <source>
        <dbReference type="SMART" id="SM00939"/>
    </source>
</evidence>
<feature type="domain" description="Xaa-Pro dipeptidyl-peptidase C-terminal" evidence="3">
    <location>
        <begin position="333"/>
        <end position="566"/>
    </location>
</feature>
<evidence type="ECO:0000256" key="2">
    <source>
        <dbReference type="SAM" id="SignalP"/>
    </source>
</evidence>
<organism evidence="4 5">
    <name type="scientific">Massilia cellulosiltytica</name>
    <dbReference type="NCBI Taxonomy" id="2683234"/>
    <lineage>
        <taxon>Bacteria</taxon>
        <taxon>Pseudomonadati</taxon>
        <taxon>Pseudomonadota</taxon>
        <taxon>Betaproteobacteria</taxon>
        <taxon>Burkholderiales</taxon>
        <taxon>Oxalobacteraceae</taxon>
        <taxon>Telluria group</taxon>
        <taxon>Massilia</taxon>
    </lineage>
</organism>
<dbReference type="Gene3D" id="2.60.120.260">
    <property type="entry name" value="Galactose-binding domain-like"/>
    <property type="match status" value="1"/>
</dbReference>
<accession>A0A7X3K6J1</accession>
<dbReference type="Pfam" id="PF08530">
    <property type="entry name" value="PepX_C"/>
    <property type="match status" value="1"/>
</dbReference>